<reference evidence="2 3" key="2">
    <citation type="journal article" date="2016" name="Genome Announc.">
        <title>Permanent Draft Genome Sequences for Two Variants of Frankia sp. Strain CpI1, the First Frankia Strain Isolated from Root Nodules of Comptonia peregrina.</title>
        <authorList>
            <person name="Oshone R."/>
            <person name="Hurst S.G.IV."/>
            <person name="Abebe-Akele F."/>
            <person name="Simpson S."/>
            <person name="Morris K."/>
            <person name="Thomas W.K."/>
            <person name="Tisa L.S."/>
        </authorList>
    </citation>
    <scope>NUCLEOTIDE SEQUENCE [LARGE SCALE GENOMIC DNA]</scope>
    <source>
        <strain evidence="3">CpI1-S</strain>
    </source>
</reference>
<reference evidence="3" key="1">
    <citation type="submission" date="2015-02" db="EMBL/GenBank/DDBJ databases">
        <title>Draft Genome of Frankia sp. CpI1-S.</title>
        <authorList>
            <person name="Oshone R.T."/>
            <person name="Ngom M."/>
            <person name="Ghodhbane-Gtari F."/>
            <person name="Gtari M."/>
            <person name="Morris K."/>
            <person name="Thomas K."/>
            <person name="Sen A."/>
            <person name="Tisa L.S."/>
        </authorList>
    </citation>
    <scope>NUCLEOTIDE SEQUENCE [LARGE SCALE GENOMIC DNA]</scope>
    <source>
        <strain evidence="3">CpI1-S</strain>
    </source>
</reference>
<feature type="compositionally biased region" description="Basic and acidic residues" evidence="1">
    <location>
        <begin position="1"/>
        <end position="16"/>
    </location>
</feature>
<keyword evidence="3" id="KW-1185">Reference proteome</keyword>
<sequence length="861" mass="90182">MPAKIRSDADGGERGRTTVGRHGRRRGRDTPDGHDRASRPDAASPDAPDPDAAALYTPDPYTPDPGTPDPGTPDPDASDPDASDDPAAAAPGATVSHATVSGATLAGAAAPDRRASDTGVPDPATRDPSTRDGAAPDPATRDGATRDGDLTGRGGALGDGTDDHETLPGRSKQVRIGRQVRFGKGHAPDGGHAPRDNHAPRDSHAPRGSHTANDGDDGGPSSDDHDTLPGRAGAFLGGDTDQTERGRRARRRDRAGRRDRAAEATWIGAADLPGADQPETPPKPAAEDDRAAGAQHTRLSRRRLLVTAVGLGAAAGGGLIAGRLLSSEGSVPGGLPQGQPSTPVGGVTAGPSVQAGSVTKLPENLLTIYGAPGSFGNFDGGQTTVRVTEVPGWGFGPGQAAFNSAVSADGTVFMTTTPFSDDQSKLTGTDMEIEIFEPDIERFTRLVIPSTKGRLSLPRLDPNYRGVGGGDTSDVIVVPGPDGAQRVLFTSLMPYYGWNTAVDGELPSVGQLRRDQPTARWVYDPQVSWTAEQLATTASPSLAAQAFPPLTPLQPRSSRGPASIARLPRSGHLVIAQYLGAGGGGTDNGALLVVDSAGRVLAHWQYPQVRPLGIALVVNPREVVADPTSEPDDERFVLISDVRGLDYSTQPFPIQEFSYSASRGTITPCSTAVRAVQDGSRMESAVFGADGTLYVARTKSDGLHAETVAVYPKLGRERGLVTRAPATGNWPTDTWGIANQPDYLVAGTDQGGLVRSITLDPRTGAVLLAGLDGLVQVVRPAGRGARMTFRTEPPIDVGLNMLRGPSTRYVGVRRGAVDPLRRSLWLPVNQMVLDGLPWPYPPFKLDQWLMRVDLDVLLGDD</sequence>
<protein>
    <submittedName>
        <fullName evidence="2">Uncharacterized protein</fullName>
    </submittedName>
</protein>
<dbReference type="Proteomes" id="UP000032545">
    <property type="component" value="Unassembled WGS sequence"/>
</dbReference>
<name>A0A0D8BN76_9ACTN</name>
<dbReference type="PATRIC" id="fig|1502723.3.peg.72"/>
<feature type="compositionally biased region" description="Basic and acidic residues" evidence="1">
    <location>
        <begin position="28"/>
        <end position="39"/>
    </location>
</feature>
<feature type="compositionally biased region" description="Low complexity" evidence="1">
    <location>
        <begin position="85"/>
        <end position="94"/>
    </location>
</feature>
<accession>A0A0D8BN76</accession>
<feature type="compositionally biased region" description="Low complexity" evidence="1">
    <location>
        <begin position="40"/>
        <end position="59"/>
    </location>
</feature>
<feature type="compositionally biased region" description="Basic and acidic residues" evidence="1">
    <location>
        <begin position="139"/>
        <end position="150"/>
    </location>
</feature>
<comment type="caution">
    <text evidence="2">The sequence shown here is derived from an EMBL/GenBank/DDBJ whole genome shotgun (WGS) entry which is preliminary data.</text>
</comment>
<gene>
    <name evidence="2" type="ORF">FF36_00062</name>
</gene>
<dbReference type="EMBL" id="JYFN01000001">
    <property type="protein sequence ID" value="KJE25449.1"/>
    <property type="molecule type" value="Genomic_DNA"/>
</dbReference>
<feature type="region of interest" description="Disordered" evidence="1">
    <location>
        <begin position="1"/>
        <end position="297"/>
    </location>
</feature>
<dbReference type="OrthoDB" id="3217540at2"/>
<feature type="compositionally biased region" description="Pro residues" evidence="1">
    <location>
        <begin position="60"/>
        <end position="73"/>
    </location>
</feature>
<organism evidence="2 3">
    <name type="scientific">Frankia torreyi</name>
    <dbReference type="NCBI Taxonomy" id="1856"/>
    <lineage>
        <taxon>Bacteria</taxon>
        <taxon>Bacillati</taxon>
        <taxon>Actinomycetota</taxon>
        <taxon>Actinomycetes</taxon>
        <taxon>Frankiales</taxon>
        <taxon>Frankiaceae</taxon>
        <taxon>Frankia</taxon>
    </lineage>
</organism>
<evidence type="ECO:0000313" key="2">
    <source>
        <dbReference type="EMBL" id="KJE25449.1"/>
    </source>
</evidence>
<evidence type="ECO:0000256" key="1">
    <source>
        <dbReference type="SAM" id="MobiDB-lite"/>
    </source>
</evidence>
<evidence type="ECO:0000313" key="3">
    <source>
        <dbReference type="Proteomes" id="UP000032545"/>
    </source>
</evidence>
<proteinExistence type="predicted"/>
<dbReference type="AlphaFoldDB" id="A0A0D8BN76"/>
<feature type="compositionally biased region" description="Basic and acidic residues" evidence="1">
    <location>
        <begin position="186"/>
        <end position="205"/>
    </location>
</feature>